<gene>
    <name evidence="1" type="ORF">ABG768_009588</name>
</gene>
<comment type="caution">
    <text evidence="1">The sequence shown here is derived from an EMBL/GenBank/DDBJ whole genome shotgun (WGS) entry which is preliminary data.</text>
</comment>
<accession>A0AAW1ZF42</accession>
<evidence type="ECO:0000313" key="2">
    <source>
        <dbReference type="Proteomes" id="UP001479290"/>
    </source>
</evidence>
<evidence type="ECO:0000313" key="1">
    <source>
        <dbReference type="EMBL" id="KAK9959463.1"/>
    </source>
</evidence>
<name>A0AAW1ZF42_CULAL</name>
<dbReference type="AlphaFoldDB" id="A0AAW1ZF42"/>
<feature type="non-terminal residue" evidence="1">
    <location>
        <position position="108"/>
    </location>
</feature>
<keyword evidence="2" id="KW-1185">Reference proteome</keyword>
<protein>
    <submittedName>
        <fullName evidence="1">Uncharacterized protein</fullName>
    </submittedName>
</protein>
<proteinExistence type="predicted"/>
<dbReference type="Proteomes" id="UP001479290">
    <property type="component" value="Unassembled WGS sequence"/>
</dbReference>
<sequence>TPMLNISSSEEVDVESVDDVPPSALPAYEELLEVVTRAVEKLNIEWPVEKAESRVKSKLDERFLPPRSLPQRRGLPFFPDLHAEVSRSWKRPVQYRLYSSQTSLYSNI</sequence>
<reference evidence="1 2" key="1">
    <citation type="submission" date="2024-05" db="EMBL/GenBank/DDBJ databases">
        <title>A high-quality chromosomal-level genome assembly of Topmouth culter (Culter alburnus).</title>
        <authorList>
            <person name="Zhao H."/>
        </authorList>
    </citation>
    <scope>NUCLEOTIDE SEQUENCE [LARGE SCALE GENOMIC DNA]</scope>
    <source>
        <strain evidence="1">CATC2023</strain>
        <tissue evidence="1">Muscle</tissue>
    </source>
</reference>
<dbReference type="EMBL" id="JAWDJR010000017">
    <property type="protein sequence ID" value="KAK9959463.1"/>
    <property type="molecule type" value="Genomic_DNA"/>
</dbReference>
<feature type="non-terminal residue" evidence="1">
    <location>
        <position position="1"/>
    </location>
</feature>
<organism evidence="1 2">
    <name type="scientific">Culter alburnus</name>
    <name type="common">Topmouth culter</name>
    <dbReference type="NCBI Taxonomy" id="194366"/>
    <lineage>
        <taxon>Eukaryota</taxon>
        <taxon>Metazoa</taxon>
        <taxon>Chordata</taxon>
        <taxon>Craniata</taxon>
        <taxon>Vertebrata</taxon>
        <taxon>Euteleostomi</taxon>
        <taxon>Actinopterygii</taxon>
        <taxon>Neopterygii</taxon>
        <taxon>Teleostei</taxon>
        <taxon>Ostariophysi</taxon>
        <taxon>Cypriniformes</taxon>
        <taxon>Xenocyprididae</taxon>
        <taxon>Xenocypridinae</taxon>
        <taxon>Culter</taxon>
    </lineage>
</organism>